<dbReference type="InterPro" id="IPR006076">
    <property type="entry name" value="FAD-dep_OxRdtase"/>
</dbReference>
<name>A0A381WYQ4_9ZZZZ</name>
<gene>
    <name evidence="3" type="ORF">METZ01_LOCUS110530</name>
</gene>
<sequence length="77" mass="7848">MNADVIVIGAGIAGCSAAFHLSESGMSTLLLDMGEVSGEASGVNMGGLGGSGWGNSPKLQEYLTMGSLNIFKRLQIE</sequence>
<dbReference type="GO" id="GO:0005737">
    <property type="term" value="C:cytoplasm"/>
    <property type="evidence" value="ECO:0007669"/>
    <property type="project" value="TreeGrafter"/>
</dbReference>
<reference evidence="3" key="1">
    <citation type="submission" date="2018-05" db="EMBL/GenBank/DDBJ databases">
        <authorList>
            <person name="Lanie J.A."/>
            <person name="Ng W.-L."/>
            <person name="Kazmierczak K.M."/>
            <person name="Andrzejewski T.M."/>
            <person name="Davidsen T.M."/>
            <person name="Wayne K.J."/>
            <person name="Tettelin H."/>
            <person name="Glass J.I."/>
            <person name="Rusch D."/>
            <person name="Podicherti R."/>
            <person name="Tsui H.-C.T."/>
            <person name="Winkler M.E."/>
        </authorList>
    </citation>
    <scope>NUCLEOTIDE SEQUENCE</scope>
</reference>
<evidence type="ECO:0000313" key="3">
    <source>
        <dbReference type="EMBL" id="SVA57676.1"/>
    </source>
</evidence>
<dbReference type="InterPro" id="IPR036188">
    <property type="entry name" value="FAD/NAD-bd_sf"/>
</dbReference>
<dbReference type="AlphaFoldDB" id="A0A381WYQ4"/>
<evidence type="ECO:0000256" key="1">
    <source>
        <dbReference type="ARBA" id="ARBA00023002"/>
    </source>
</evidence>
<dbReference type="GO" id="GO:0016491">
    <property type="term" value="F:oxidoreductase activity"/>
    <property type="evidence" value="ECO:0007669"/>
    <property type="project" value="UniProtKB-KW"/>
</dbReference>
<feature type="domain" description="FAD dependent oxidoreductase" evidence="2">
    <location>
        <begin position="4"/>
        <end position="57"/>
    </location>
</feature>
<protein>
    <recommendedName>
        <fullName evidence="2">FAD dependent oxidoreductase domain-containing protein</fullName>
    </recommendedName>
</protein>
<accession>A0A381WYQ4</accession>
<keyword evidence="1" id="KW-0560">Oxidoreductase</keyword>
<dbReference type="PANTHER" id="PTHR13847">
    <property type="entry name" value="SARCOSINE DEHYDROGENASE-RELATED"/>
    <property type="match status" value="1"/>
</dbReference>
<feature type="non-terminal residue" evidence="3">
    <location>
        <position position="77"/>
    </location>
</feature>
<evidence type="ECO:0000259" key="2">
    <source>
        <dbReference type="Pfam" id="PF01266"/>
    </source>
</evidence>
<dbReference type="Gene3D" id="3.50.50.60">
    <property type="entry name" value="FAD/NAD(P)-binding domain"/>
    <property type="match status" value="1"/>
</dbReference>
<organism evidence="3">
    <name type="scientific">marine metagenome</name>
    <dbReference type="NCBI Taxonomy" id="408172"/>
    <lineage>
        <taxon>unclassified sequences</taxon>
        <taxon>metagenomes</taxon>
        <taxon>ecological metagenomes</taxon>
    </lineage>
</organism>
<dbReference type="EMBL" id="UINC01013329">
    <property type="protein sequence ID" value="SVA57676.1"/>
    <property type="molecule type" value="Genomic_DNA"/>
</dbReference>
<dbReference type="SUPFAM" id="SSF51905">
    <property type="entry name" value="FAD/NAD(P)-binding domain"/>
    <property type="match status" value="1"/>
</dbReference>
<proteinExistence type="predicted"/>
<dbReference type="PANTHER" id="PTHR13847:SF287">
    <property type="entry name" value="FAD-DEPENDENT OXIDOREDUCTASE DOMAIN-CONTAINING PROTEIN 1"/>
    <property type="match status" value="1"/>
</dbReference>
<dbReference type="Pfam" id="PF01266">
    <property type="entry name" value="DAO"/>
    <property type="match status" value="1"/>
</dbReference>